<feature type="compositionally biased region" description="Pro residues" evidence="1">
    <location>
        <begin position="10"/>
        <end position="23"/>
    </location>
</feature>
<gene>
    <name evidence="2" type="ORF">H4R26_005733</name>
</gene>
<dbReference type="EMBL" id="JANBQF010001232">
    <property type="protein sequence ID" value="KAJ1997707.1"/>
    <property type="molecule type" value="Genomic_DNA"/>
</dbReference>
<protein>
    <submittedName>
        <fullName evidence="2">Uncharacterized protein</fullName>
    </submittedName>
</protein>
<accession>A0A9W8EGV5</accession>
<feature type="region of interest" description="Disordered" evidence="1">
    <location>
        <begin position="1"/>
        <end position="23"/>
    </location>
</feature>
<feature type="compositionally biased region" description="Polar residues" evidence="1">
    <location>
        <begin position="341"/>
        <end position="351"/>
    </location>
</feature>
<feature type="non-terminal residue" evidence="2">
    <location>
        <position position="351"/>
    </location>
</feature>
<dbReference type="AlphaFoldDB" id="A0A9W8EGV5"/>
<feature type="region of interest" description="Disordered" evidence="1">
    <location>
        <begin position="303"/>
        <end position="351"/>
    </location>
</feature>
<evidence type="ECO:0000313" key="3">
    <source>
        <dbReference type="Proteomes" id="UP001150907"/>
    </source>
</evidence>
<dbReference type="OrthoDB" id="5591147at2759"/>
<feature type="compositionally biased region" description="Low complexity" evidence="1">
    <location>
        <begin position="232"/>
        <end position="242"/>
    </location>
</feature>
<sequence>ASQEEEMLCQPPPTTAPVSAPSPLPPLALKLDLELLPIQPDGFNLGGSTLEAPNCNSSVAQQQPECYTSGVALAQGLGGMPAVGSNVRDPHGQLGSMSADVQRIAAAYSFDYPYQLAEEPTQNPAEENSIEKQLAEQFGMAPRSHYNMFQPQTQTQIPPPTQSTTSYDQSMPRHASYALGDHHMVSRSSPSLHQPQQQHHQQLARMVMQNLHMATTNRTTINRAPLNQAPMSRSSHGGSSASSEDEGGVPKLSSSMAAMSLPGGTGHATGIVGGQMSDRAMHIQRVREASAMGKVVAYAKSAAVPPAGTSDDDEDDMVPLGGLKRPLGNGSFPDVAPADNNGVQASMAPQH</sequence>
<name>A0A9W8EGV5_9FUNG</name>
<feature type="region of interest" description="Disordered" evidence="1">
    <location>
        <begin position="223"/>
        <end position="269"/>
    </location>
</feature>
<proteinExistence type="predicted"/>
<feature type="non-terminal residue" evidence="2">
    <location>
        <position position="1"/>
    </location>
</feature>
<organism evidence="2 3">
    <name type="scientific">Coemansia thaxteri</name>
    <dbReference type="NCBI Taxonomy" id="2663907"/>
    <lineage>
        <taxon>Eukaryota</taxon>
        <taxon>Fungi</taxon>
        <taxon>Fungi incertae sedis</taxon>
        <taxon>Zoopagomycota</taxon>
        <taxon>Kickxellomycotina</taxon>
        <taxon>Kickxellomycetes</taxon>
        <taxon>Kickxellales</taxon>
        <taxon>Kickxellaceae</taxon>
        <taxon>Coemansia</taxon>
    </lineage>
</organism>
<keyword evidence="3" id="KW-1185">Reference proteome</keyword>
<comment type="caution">
    <text evidence="2">The sequence shown here is derived from an EMBL/GenBank/DDBJ whole genome shotgun (WGS) entry which is preliminary data.</text>
</comment>
<dbReference type="Proteomes" id="UP001150907">
    <property type="component" value="Unassembled WGS sequence"/>
</dbReference>
<evidence type="ECO:0000313" key="2">
    <source>
        <dbReference type="EMBL" id="KAJ1997707.1"/>
    </source>
</evidence>
<reference evidence="2" key="1">
    <citation type="submission" date="2022-07" db="EMBL/GenBank/DDBJ databases">
        <title>Phylogenomic reconstructions and comparative analyses of Kickxellomycotina fungi.</title>
        <authorList>
            <person name="Reynolds N.K."/>
            <person name="Stajich J.E."/>
            <person name="Barry K."/>
            <person name="Grigoriev I.V."/>
            <person name="Crous P."/>
            <person name="Smith M.E."/>
        </authorList>
    </citation>
    <scope>NUCLEOTIDE SEQUENCE</scope>
    <source>
        <strain evidence="2">IMI 214461</strain>
    </source>
</reference>
<evidence type="ECO:0000256" key="1">
    <source>
        <dbReference type="SAM" id="MobiDB-lite"/>
    </source>
</evidence>